<sequence>MLKKSPGPSLPPGWEGLTAPAADRADLAALIPRLVDARTGLVHSVEPFQKDATEPPRPFVLTARIANHRFVGKDAQVDLHCSGKGMTWEEARLSAVGEAVERYGGGCVSTLPEVRAARQALDGPSLDPRDLVLYRPEQYASLPYVPYDGNNVLRWVRARSLGTGDAVHVPTGAVFLNDPQAPGERLFPTTSNGLAAGPTLADAVLRAACEVLERDAVMITWLHRLPCHRVDPAHHPDPELVDWVRSYARRGVDLHLFRVPTDQALHVFLAVGVQRDAGAGPAAVVGMGADLSAARAARGALLEVGQIRPALVRRLRRPESRQRLEELRAQPGAVAKLEDHDLLYALPERLAALDFLLRRPVEPFSWDAPAAVGAVDSLRLLTDRLRATGSDLLYCDLTPPDLRALGLHVVRAVLPGLQPIDFGHRERRLGGERLYQLPVKLGLAPARVGPEALNPDPHPIA</sequence>
<accession>A0A848LI27</accession>
<gene>
    <name evidence="2" type="ORF">HG543_20165</name>
</gene>
<dbReference type="Gene3D" id="3.30.160.660">
    <property type="match status" value="1"/>
</dbReference>
<reference evidence="2 3" key="1">
    <citation type="submission" date="2020-04" db="EMBL/GenBank/DDBJ databases">
        <title>Draft genome of Pyxidicoccus fallax type strain.</title>
        <authorList>
            <person name="Whitworth D.E."/>
        </authorList>
    </citation>
    <scope>NUCLEOTIDE SEQUENCE [LARGE SCALE GENOMIC DNA]</scope>
    <source>
        <strain evidence="2 3">DSM 14698</strain>
    </source>
</reference>
<dbReference type="Gene3D" id="3.30.40.250">
    <property type="match status" value="1"/>
</dbReference>
<evidence type="ECO:0000313" key="3">
    <source>
        <dbReference type="Proteomes" id="UP000518300"/>
    </source>
</evidence>
<dbReference type="Pfam" id="PF02624">
    <property type="entry name" value="YcaO"/>
    <property type="match status" value="1"/>
</dbReference>
<organism evidence="2 3">
    <name type="scientific">Pyxidicoccus fallax</name>
    <dbReference type="NCBI Taxonomy" id="394095"/>
    <lineage>
        <taxon>Bacteria</taxon>
        <taxon>Pseudomonadati</taxon>
        <taxon>Myxococcota</taxon>
        <taxon>Myxococcia</taxon>
        <taxon>Myxococcales</taxon>
        <taxon>Cystobacterineae</taxon>
        <taxon>Myxococcaceae</taxon>
        <taxon>Pyxidicoccus</taxon>
    </lineage>
</organism>
<dbReference type="InterPro" id="IPR003776">
    <property type="entry name" value="YcaO-like_dom"/>
</dbReference>
<dbReference type="RefSeq" id="WP_169346442.1">
    <property type="nucleotide sequence ID" value="NZ_JABBJJ010000089.1"/>
</dbReference>
<dbReference type="PANTHER" id="PTHR37809">
    <property type="entry name" value="RIBOSOMAL PROTEIN S12 METHYLTHIOTRANSFERASE ACCESSORY FACTOR YCAO"/>
    <property type="match status" value="1"/>
</dbReference>
<evidence type="ECO:0000313" key="2">
    <source>
        <dbReference type="EMBL" id="NMO17158.1"/>
    </source>
</evidence>
<evidence type="ECO:0000259" key="1">
    <source>
        <dbReference type="PROSITE" id="PS51664"/>
    </source>
</evidence>
<feature type="domain" description="YcaO" evidence="1">
    <location>
        <begin position="83"/>
        <end position="461"/>
    </location>
</feature>
<dbReference type="EMBL" id="JABBJJ010000089">
    <property type="protein sequence ID" value="NMO17158.1"/>
    <property type="molecule type" value="Genomic_DNA"/>
</dbReference>
<keyword evidence="3" id="KW-1185">Reference proteome</keyword>
<dbReference type="InterPro" id="IPR027624">
    <property type="entry name" value="TOMM_cyclo_SagD"/>
</dbReference>
<dbReference type="PANTHER" id="PTHR37809:SF1">
    <property type="entry name" value="RIBOSOMAL PROTEIN S12 METHYLTHIOTRANSFERASE ACCESSORY FACTOR YCAO"/>
    <property type="match status" value="1"/>
</dbReference>
<dbReference type="Proteomes" id="UP000518300">
    <property type="component" value="Unassembled WGS sequence"/>
</dbReference>
<name>A0A848LI27_9BACT</name>
<dbReference type="PROSITE" id="PS51664">
    <property type="entry name" value="YCAO"/>
    <property type="match status" value="1"/>
</dbReference>
<dbReference type="AlphaFoldDB" id="A0A848LI27"/>
<dbReference type="Gene3D" id="3.30.1330.230">
    <property type="match status" value="1"/>
</dbReference>
<protein>
    <submittedName>
        <fullName evidence="2">YcaO-like family protein</fullName>
    </submittedName>
</protein>
<proteinExistence type="predicted"/>
<dbReference type="NCBIfam" id="TIGR00702">
    <property type="entry name" value="YcaO-type kinase domain"/>
    <property type="match status" value="1"/>
</dbReference>
<comment type="caution">
    <text evidence="2">The sequence shown here is derived from an EMBL/GenBank/DDBJ whole genome shotgun (WGS) entry which is preliminary data.</text>
</comment>
<dbReference type="NCBIfam" id="TIGR03604">
    <property type="entry name" value="TOMM_cyclo_SagD"/>
    <property type="match status" value="1"/>
</dbReference>